<dbReference type="Proteomes" id="UP000054937">
    <property type="component" value="Unassembled WGS sequence"/>
</dbReference>
<protein>
    <submittedName>
        <fullName evidence="2">Uncharacterized protein</fullName>
    </submittedName>
</protein>
<comment type="caution">
    <text evidence="2">The sequence shown here is derived from an EMBL/GenBank/DDBJ whole genome shotgun (WGS) entry which is preliminary data.</text>
</comment>
<dbReference type="EMBL" id="LDAU01000107">
    <property type="protein sequence ID" value="KRX05451.1"/>
    <property type="molecule type" value="Genomic_DNA"/>
</dbReference>
<organism evidence="2 3">
    <name type="scientific">Pseudocohnilembus persalinus</name>
    <name type="common">Ciliate</name>
    <dbReference type="NCBI Taxonomy" id="266149"/>
    <lineage>
        <taxon>Eukaryota</taxon>
        <taxon>Sar</taxon>
        <taxon>Alveolata</taxon>
        <taxon>Ciliophora</taxon>
        <taxon>Intramacronucleata</taxon>
        <taxon>Oligohymenophorea</taxon>
        <taxon>Scuticociliatia</taxon>
        <taxon>Philasterida</taxon>
        <taxon>Pseudocohnilembidae</taxon>
        <taxon>Pseudocohnilembus</taxon>
    </lineage>
</organism>
<dbReference type="InParanoid" id="A0A0V0QTD2"/>
<feature type="compositionally biased region" description="Basic and acidic residues" evidence="1">
    <location>
        <begin position="285"/>
        <end position="300"/>
    </location>
</feature>
<evidence type="ECO:0000313" key="3">
    <source>
        <dbReference type="Proteomes" id="UP000054937"/>
    </source>
</evidence>
<accession>A0A0V0QTD2</accession>
<reference evidence="2 3" key="1">
    <citation type="journal article" date="2015" name="Sci. Rep.">
        <title>Genome of the facultative scuticociliatosis pathogen Pseudocohnilembus persalinus provides insight into its virulence through horizontal gene transfer.</title>
        <authorList>
            <person name="Xiong J."/>
            <person name="Wang G."/>
            <person name="Cheng J."/>
            <person name="Tian M."/>
            <person name="Pan X."/>
            <person name="Warren A."/>
            <person name="Jiang C."/>
            <person name="Yuan D."/>
            <person name="Miao W."/>
        </authorList>
    </citation>
    <scope>NUCLEOTIDE SEQUENCE [LARGE SCALE GENOMIC DNA]</scope>
    <source>
        <strain evidence="2">36N120E</strain>
    </source>
</reference>
<feature type="region of interest" description="Disordered" evidence="1">
    <location>
        <begin position="285"/>
        <end position="310"/>
    </location>
</feature>
<evidence type="ECO:0000313" key="2">
    <source>
        <dbReference type="EMBL" id="KRX05451.1"/>
    </source>
</evidence>
<dbReference type="AlphaFoldDB" id="A0A0V0QTD2"/>
<feature type="compositionally biased region" description="Low complexity" evidence="1">
    <location>
        <begin position="332"/>
        <end position="344"/>
    </location>
</feature>
<proteinExistence type="predicted"/>
<evidence type="ECO:0000256" key="1">
    <source>
        <dbReference type="SAM" id="MobiDB-lite"/>
    </source>
</evidence>
<gene>
    <name evidence="2" type="ORF">PPERSA_04488</name>
</gene>
<sequence length="621" mass="73292">MLFNLEIQMQHQQNLNKQFIQSYPQILLGYALVEKKYAEYFPIQPIKPLTVQKPLTLLFIGLRDIAENHPQIDEIKKISASFDISGDNYDPFETEPEQVQNRGANTNQLITLEIDMPFIQQFAPIMDIFAWENSRDEKHILGYCSLPLSEFFEEMYKDQNKGEIQFDDSFGKNQNDKQGKMTIQKTKTKSLFAEENEQESLVIPQEELSYYEQRLDSQQNTNERMLQVQPVDIGEIKNFQLIDIDALNEQTLRDRQQLGNRIQYKQLFAARNTYYDSNYDGKQKIEKEEENKENKEKTNKQLELQQLPPNQEKEKLIQNKNQEQQEIQIQDQVQNKDQIQNQQQKQEEQEKQGNQQIKQQLKDLSKEQNLKMFEEEIQEKKFTDLSQIKRKNVKLKSLTKDLKQKYGDNKKQIDEGLQKIDQKMQLKLDPLLALQQAKEVKKISLDVFQFTDIETGNIIFFQLKQEKVEKKGKPTEETTYNLYSWVMYAKQDQNEDQQIYDQQNAQKIFLVKHSKPTGRTNFDGKIRGTVEIKYRQYVKEKLIQCCETAGIEYQESNAQFSSKARNKAVFLEDSNQLAQIQLDFPNKSDLKVNIIFIKQQFKKFFLLKIVGHVRAQIGIGF</sequence>
<feature type="region of interest" description="Disordered" evidence="1">
    <location>
        <begin position="332"/>
        <end position="360"/>
    </location>
</feature>
<name>A0A0V0QTD2_PSEPJ</name>
<feature type="compositionally biased region" description="Low complexity" evidence="1">
    <location>
        <begin position="301"/>
        <end position="310"/>
    </location>
</feature>
<keyword evidence="3" id="KW-1185">Reference proteome</keyword>